<evidence type="ECO:0000313" key="2">
    <source>
        <dbReference type="Proteomes" id="UP001139179"/>
    </source>
</evidence>
<organism evidence="1 2">
    <name type="scientific">Halalkalibacter oceani</name>
    <dbReference type="NCBI Taxonomy" id="1653776"/>
    <lineage>
        <taxon>Bacteria</taxon>
        <taxon>Bacillati</taxon>
        <taxon>Bacillota</taxon>
        <taxon>Bacilli</taxon>
        <taxon>Bacillales</taxon>
        <taxon>Bacillaceae</taxon>
        <taxon>Halalkalibacter</taxon>
    </lineage>
</organism>
<sequence>MKCSIFFKQTIEDVYKGELDAHYSSLEEAEKDAERIVSVLNEISDYEVSYEIDVTDDPWDILVPTGRTRAITRNSYRYFYTVEHHGDTFDDLATYTVPDLCIKIEAPYGAGLSILREAVRAHLEYLVSVERVSFPSSKEVECRSEKYHERVKQDMMTVILNPVIEREKQKLGL</sequence>
<reference evidence="1" key="1">
    <citation type="submission" date="2022-05" db="EMBL/GenBank/DDBJ databases">
        <title>Comparative Genomics of Spacecraft Associated Microbes.</title>
        <authorList>
            <person name="Tran M.T."/>
            <person name="Wright A."/>
            <person name="Seuylemezian A."/>
            <person name="Eisen J."/>
            <person name="Coil D."/>
        </authorList>
    </citation>
    <scope>NUCLEOTIDE SEQUENCE</scope>
    <source>
        <strain evidence="1">214.1.1</strain>
    </source>
</reference>
<dbReference type="AlphaFoldDB" id="A0A9X2DSH4"/>
<proteinExistence type="predicted"/>
<protein>
    <submittedName>
        <fullName evidence="1">Uncharacterized protein</fullName>
    </submittedName>
</protein>
<dbReference type="RefSeq" id="WP_251224577.1">
    <property type="nucleotide sequence ID" value="NZ_JAMBOL010000023.1"/>
</dbReference>
<keyword evidence="2" id="KW-1185">Reference proteome</keyword>
<dbReference type="EMBL" id="JAMBOL010000023">
    <property type="protein sequence ID" value="MCM3715876.1"/>
    <property type="molecule type" value="Genomic_DNA"/>
</dbReference>
<gene>
    <name evidence="1" type="ORF">M3202_17620</name>
</gene>
<comment type="caution">
    <text evidence="1">The sequence shown here is derived from an EMBL/GenBank/DDBJ whole genome shotgun (WGS) entry which is preliminary data.</text>
</comment>
<name>A0A9X2DSH4_9BACI</name>
<dbReference type="Proteomes" id="UP001139179">
    <property type="component" value="Unassembled WGS sequence"/>
</dbReference>
<evidence type="ECO:0000313" key="1">
    <source>
        <dbReference type="EMBL" id="MCM3715876.1"/>
    </source>
</evidence>
<accession>A0A9X2DSH4</accession>